<dbReference type="RefSeq" id="WP_209459386.1">
    <property type="nucleotide sequence ID" value="NZ_JAGGKC010000012.1"/>
</dbReference>
<dbReference type="Gene3D" id="3.10.290.10">
    <property type="entry name" value="RNA-binding S4 domain"/>
    <property type="match status" value="1"/>
</dbReference>
<dbReference type="Pfam" id="PF00849">
    <property type="entry name" value="PseudoU_synth_2"/>
    <property type="match status" value="1"/>
</dbReference>
<protein>
    <recommendedName>
        <fullName evidence="5">Pseudouridine synthase</fullName>
        <ecNumber evidence="5">5.4.99.-</ecNumber>
    </recommendedName>
</protein>
<dbReference type="InterPro" id="IPR020103">
    <property type="entry name" value="PsdUridine_synth_cat_dom_sf"/>
</dbReference>
<dbReference type="InterPro" id="IPR006225">
    <property type="entry name" value="PsdUridine_synth_RluC/D"/>
</dbReference>
<dbReference type="SUPFAM" id="SSF55174">
    <property type="entry name" value="Alpha-L RNA-binding motif"/>
    <property type="match status" value="1"/>
</dbReference>
<dbReference type="InterPro" id="IPR006145">
    <property type="entry name" value="PsdUridine_synth_RsuA/RluA"/>
</dbReference>
<reference evidence="7 8" key="1">
    <citation type="submission" date="2021-03" db="EMBL/GenBank/DDBJ databases">
        <title>Genomic Encyclopedia of Type Strains, Phase IV (KMG-IV): sequencing the most valuable type-strain genomes for metagenomic binning, comparative biology and taxonomic classification.</title>
        <authorList>
            <person name="Goeker M."/>
        </authorList>
    </citation>
    <scope>NUCLEOTIDE SEQUENCE [LARGE SCALE GENOMIC DNA]</scope>
    <source>
        <strain evidence="7 8">DSM 6139</strain>
    </source>
</reference>
<evidence type="ECO:0000256" key="3">
    <source>
        <dbReference type="ARBA" id="ARBA00023235"/>
    </source>
</evidence>
<dbReference type="CDD" id="cd00165">
    <property type="entry name" value="S4"/>
    <property type="match status" value="1"/>
</dbReference>
<dbReference type="EC" id="5.4.99.-" evidence="5"/>
<accession>A0ABS4G3Q3</accession>
<feature type="domain" description="RNA-binding S4" evidence="6">
    <location>
        <begin position="12"/>
        <end position="76"/>
    </location>
</feature>
<gene>
    <name evidence="7" type="ORF">J2Z34_001665</name>
</gene>
<dbReference type="InterPro" id="IPR050188">
    <property type="entry name" value="RluA_PseudoU_synthase"/>
</dbReference>
<evidence type="ECO:0000256" key="4">
    <source>
        <dbReference type="PROSITE-ProRule" id="PRU00182"/>
    </source>
</evidence>
<dbReference type="PANTHER" id="PTHR21600">
    <property type="entry name" value="MITOCHONDRIAL RNA PSEUDOURIDINE SYNTHASE"/>
    <property type="match status" value="1"/>
</dbReference>
<comment type="catalytic activity">
    <reaction evidence="1 5">
        <text>a uridine in RNA = a pseudouridine in RNA</text>
        <dbReference type="Rhea" id="RHEA:48348"/>
        <dbReference type="Rhea" id="RHEA-COMP:12068"/>
        <dbReference type="Rhea" id="RHEA-COMP:12069"/>
        <dbReference type="ChEBI" id="CHEBI:65314"/>
        <dbReference type="ChEBI" id="CHEBI:65315"/>
    </reaction>
</comment>
<dbReference type="InterPro" id="IPR036986">
    <property type="entry name" value="S4_RNA-bd_sf"/>
</dbReference>
<dbReference type="InterPro" id="IPR002942">
    <property type="entry name" value="S4_RNA-bd"/>
</dbReference>
<evidence type="ECO:0000256" key="1">
    <source>
        <dbReference type="ARBA" id="ARBA00000073"/>
    </source>
</evidence>
<keyword evidence="3 5" id="KW-0413">Isomerase</keyword>
<dbReference type="NCBIfam" id="TIGR00005">
    <property type="entry name" value="rluA_subfam"/>
    <property type="match status" value="1"/>
</dbReference>
<evidence type="ECO:0000256" key="5">
    <source>
        <dbReference type="RuleBase" id="RU362028"/>
    </source>
</evidence>
<sequence>MRIEIGSNEAGQRLDKFLRKYLKDVPLSAIYKAMRKGDIRVNGARGKEKDMLNLGDVLEIKYLESKAPETKKEFIQVDAEFKVTYEDDNLLVVEKWPGILVHKDMSSNEPTLTDHVLSYLKEKGEYSPEDEKTFSPSPVNRLDRNTSGLVMYGKNFEALKELSSMMRERDIEKKYVALVKGRIKDGEYRAFIEKREDVNTSLVSMTDGPSRKEIAMRVVSERSSGLFSFVELELLTGRSHQLRAHLAFLGNPIVGDSKYGDKTTNNYFNNKYALSYQYLYAYKLTFRNATGKLSYLENKVIVEKLPPIFKKIRNDVFKFDL</sequence>
<name>A0ABS4G3Q3_9CLOT</name>
<dbReference type="SUPFAM" id="SSF55120">
    <property type="entry name" value="Pseudouridine synthase"/>
    <property type="match status" value="1"/>
</dbReference>
<evidence type="ECO:0000313" key="8">
    <source>
        <dbReference type="Proteomes" id="UP001519271"/>
    </source>
</evidence>
<proteinExistence type="inferred from homology"/>
<comment type="similarity">
    <text evidence="2 5">Belongs to the pseudouridine synthase RluA family.</text>
</comment>
<dbReference type="EMBL" id="JAGGKC010000012">
    <property type="protein sequence ID" value="MBP1919177.1"/>
    <property type="molecule type" value="Genomic_DNA"/>
</dbReference>
<keyword evidence="8" id="KW-1185">Reference proteome</keyword>
<dbReference type="CDD" id="cd02869">
    <property type="entry name" value="PseudoU_synth_RluA_like"/>
    <property type="match status" value="1"/>
</dbReference>
<organism evidence="7 8">
    <name type="scientific">Youngiibacter multivorans</name>
    <dbReference type="NCBI Taxonomy" id="937251"/>
    <lineage>
        <taxon>Bacteria</taxon>
        <taxon>Bacillati</taxon>
        <taxon>Bacillota</taxon>
        <taxon>Clostridia</taxon>
        <taxon>Eubacteriales</taxon>
        <taxon>Clostridiaceae</taxon>
        <taxon>Youngiibacter</taxon>
    </lineage>
</organism>
<evidence type="ECO:0000256" key="2">
    <source>
        <dbReference type="ARBA" id="ARBA00010876"/>
    </source>
</evidence>
<dbReference type="Gene3D" id="3.30.2350.10">
    <property type="entry name" value="Pseudouridine synthase"/>
    <property type="match status" value="1"/>
</dbReference>
<comment type="caution">
    <text evidence="7">The sequence shown here is derived from an EMBL/GenBank/DDBJ whole genome shotgun (WGS) entry which is preliminary data.</text>
</comment>
<dbReference type="GO" id="GO:0160141">
    <property type="term" value="F:23S rRNA pseudouridine(955/2504/2580) synthase activity"/>
    <property type="evidence" value="ECO:0007669"/>
    <property type="project" value="UniProtKB-EC"/>
</dbReference>
<keyword evidence="4" id="KW-0694">RNA-binding</keyword>
<dbReference type="PROSITE" id="PS50889">
    <property type="entry name" value="S4"/>
    <property type="match status" value="1"/>
</dbReference>
<dbReference type="SMART" id="SM00363">
    <property type="entry name" value="S4"/>
    <property type="match status" value="1"/>
</dbReference>
<evidence type="ECO:0000313" key="7">
    <source>
        <dbReference type="EMBL" id="MBP1919177.1"/>
    </source>
</evidence>
<evidence type="ECO:0000259" key="6">
    <source>
        <dbReference type="SMART" id="SM00363"/>
    </source>
</evidence>
<dbReference type="Proteomes" id="UP001519271">
    <property type="component" value="Unassembled WGS sequence"/>
</dbReference>
<dbReference type="PANTHER" id="PTHR21600:SF83">
    <property type="entry name" value="PSEUDOURIDYLATE SYNTHASE RPUSD4, MITOCHONDRIAL"/>
    <property type="match status" value="1"/>
</dbReference>
<comment type="function">
    <text evidence="5">Responsible for synthesis of pseudouridine from uracil.</text>
</comment>